<dbReference type="Proteomes" id="UP000009226">
    <property type="component" value="Chromosome"/>
</dbReference>
<dbReference type="RefSeq" id="WP_003543192.1">
    <property type="nucleotide sequence ID" value="NC_015565.1"/>
</dbReference>
<reference evidence="1 2" key="1">
    <citation type="submission" date="2011-05" db="EMBL/GenBank/DDBJ databases">
        <title>Complete sequence of Desulfotomaculum carboxydivorans CO-1-SRB.</title>
        <authorList>
            <consortium name="US DOE Joint Genome Institute"/>
            <person name="Lucas S."/>
            <person name="Han J."/>
            <person name="Lapidus A."/>
            <person name="Cheng J.-F."/>
            <person name="Goodwin L."/>
            <person name="Pitluck S."/>
            <person name="Peters L."/>
            <person name="Mikhailova N."/>
            <person name="Lu M."/>
            <person name="Han C."/>
            <person name="Tapia R."/>
            <person name="Land M."/>
            <person name="Hauser L."/>
            <person name="Kyrpides N."/>
            <person name="Ivanova N."/>
            <person name="Pagani I."/>
            <person name="Stams A."/>
            <person name="Plugge C."/>
            <person name="Muyzer G."/>
            <person name="Kuever J."/>
            <person name="Parshina S."/>
            <person name="Ivanova A."/>
            <person name="Nazina T."/>
            <person name="Woyke T."/>
        </authorList>
    </citation>
    <scope>NUCLEOTIDE SEQUENCE [LARGE SCALE GENOMIC DNA]</scope>
    <source>
        <strain evidence="2">DSM 14880 / VKM B-2319 / CO-1-SRB</strain>
    </source>
</reference>
<gene>
    <name evidence="1" type="ordered locus">Desca_2095</name>
</gene>
<proteinExistence type="predicted"/>
<dbReference type="InterPro" id="IPR029063">
    <property type="entry name" value="SAM-dependent_MTases_sf"/>
</dbReference>
<dbReference type="STRING" id="868595.Desca_2095"/>
<evidence type="ECO:0000313" key="1">
    <source>
        <dbReference type="EMBL" id="AEF94934.1"/>
    </source>
</evidence>
<keyword evidence="1" id="KW-0808">Transferase</keyword>
<dbReference type="eggNOG" id="COG2519">
    <property type="taxonomic scope" value="Bacteria"/>
</dbReference>
<dbReference type="KEGG" id="dca:Desca_2095"/>
<keyword evidence="1" id="KW-0489">Methyltransferase</keyword>
<dbReference type="Pfam" id="PF06962">
    <property type="entry name" value="rRNA_methylase"/>
    <property type="match status" value="1"/>
</dbReference>
<dbReference type="EMBL" id="CP002736">
    <property type="protein sequence ID" value="AEF94934.1"/>
    <property type="molecule type" value="Genomic_DNA"/>
</dbReference>
<accession>F6B9N8</accession>
<dbReference type="GO" id="GO:0008168">
    <property type="term" value="F:methyltransferase activity"/>
    <property type="evidence" value="ECO:0007669"/>
    <property type="project" value="UniProtKB-KW"/>
</dbReference>
<dbReference type="HOGENOM" id="CLU_079190_1_0_9"/>
<evidence type="ECO:0000313" key="2">
    <source>
        <dbReference type="Proteomes" id="UP000009226"/>
    </source>
</evidence>
<keyword evidence="2" id="KW-1185">Reference proteome</keyword>
<dbReference type="SUPFAM" id="SSF53335">
    <property type="entry name" value="S-adenosyl-L-methionine-dependent methyltransferases"/>
    <property type="match status" value="1"/>
</dbReference>
<protein>
    <submittedName>
        <fullName evidence="1">rRNA methylase</fullName>
    </submittedName>
</protein>
<dbReference type="AlphaFoldDB" id="F6B9N8"/>
<name>F6B9N8_DESCC</name>
<dbReference type="InterPro" id="IPR010719">
    <property type="entry name" value="MnmM_MeTrfase"/>
</dbReference>
<dbReference type="PANTHER" id="PTHR35276:SF1">
    <property type="entry name" value="TRNA (MNM(5)S(2)U34)-METHYLTRANSFERASE, CHLOROPLASTIC"/>
    <property type="match status" value="1"/>
</dbReference>
<dbReference type="GO" id="GO:0032259">
    <property type="term" value="P:methylation"/>
    <property type="evidence" value="ECO:0007669"/>
    <property type="project" value="UniProtKB-KW"/>
</dbReference>
<organism evidence="1 2">
    <name type="scientific">Desulfotomaculum nigrificans (strain DSM 14880 / VKM B-2319 / CO-1-SRB)</name>
    <name type="common">Desulfotomaculum carboxydivorans</name>
    <dbReference type="NCBI Taxonomy" id="868595"/>
    <lineage>
        <taxon>Bacteria</taxon>
        <taxon>Bacillati</taxon>
        <taxon>Bacillota</taxon>
        <taxon>Clostridia</taxon>
        <taxon>Eubacteriales</taxon>
        <taxon>Desulfotomaculaceae</taxon>
        <taxon>Desulfotomaculum</taxon>
    </lineage>
</organism>
<dbReference type="PANTHER" id="PTHR35276">
    <property type="entry name" value="S-ADENOSYL-L-METHIONINE-DEPENDENT METHYLTRANSFERASES SUPERFAMILY PROTEIN"/>
    <property type="match status" value="1"/>
</dbReference>
<dbReference type="Gene3D" id="3.40.50.150">
    <property type="entry name" value="Vaccinia Virus protein VP39"/>
    <property type="match status" value="1"/>
</dbReference>
<sequence length="192" mass="20770">MINWFSAAKLGHHFIAEKLQAGDTAVDGTMGNGHDTLILAQLVGPTGKVWAFDIQAQALANTRERLATAGVLDERIELIQDGHEYIKKYVSHPIQAAIYNLGYLPGGDHAIITLTETTLTAIRDTLDLLAAGGRMVVVVYPGHPGGDREKEAVEAYLARLDAREYKVLKCNFLNRPATAPGVILIEKGGGRN</sequence>